<name>A0A809S5X8_9BACT</name>
<accession>A0A809S5X8</accession>
<dbReference type="Proteomes" id="UP000662873">
    <property type="component" value="Chromosome"/>
</dbReference>
<dbReference type="AlphaFoldDB" id="A0A809S5X8"/>
<dbReference type="SUPFAM" id="SSF109854">
    <property type="entry name" value="DinB/YfiT-like putative metalloenzymes"/>
    <property type="match status" value="1"/>
</dbReference>
<evidence type="ECO:0008006" key="3">
    <source>
        <dbReference type="Google" id="ProtNLM"/>
    </source>
</evidence>
<reference evidence="1" key="1">
    <citation type="journal article" name="DNA Res.">
        <title>The physiological potential of anammox bacteria as revealed by their core genome structure.</title>
        <authorList>
            <person name="Okubo T."/>
            <person name="Toyoda A."/>
            <person name="Fukuhara K."/>
            <person name="Uchiyama I."/>
            <person name="Harigaya Y."/>
            <person name="Kuroiwa M."/>
            <person name="Suzuki T."/>
            <person name="Murakami Y."/>
            <person name="Suwa Y."/>
            <person name="Takami H."/>
        </authorList>
    </citation>
    <scope>NUCLEOTIDE SEQUENCE</scope>
    <source>
        <strain evidence="1">317325-2</strain>
    </source>
</reference>
<gene>
    <name evidence="1" type="ORF">NPRO_21320</name>
</gene>
<evidence type="ECO:0000313" key="2">
    <source>
        <dbReference type="Proteomes" id="UP000662873"/>
    </source>
</evidence>
<sequence>MTDATFRATMESPGHKLRAAFEGFPDAGLDAQLSPQSMTPRQIAEHLCDCYLAFEDALQGKKHDWGAYTAKGSSSEELLQEMMSLRGAAVEKALAATEVKHKLEALEYISLHDEYHIGQLCLLRLEADPEWKFDSIYAHLM</sequence>
<evidence type="ECO:0000313" key="1">
    <source>
        <dbReference type="EMBL" id="BBO24537.1"/>
    </source>
</evidence>
<protein>
    <recommendedName>
        <fullName evidence="3">DinB-like domain-containing protein</fullName>
    </recommendedName>
</protein>
<dbReference type="KEGG" id="npy:NPRO_21320"/>
<dbReference type="Gene3D" id="1.20.120.450">
    <property type="entry name" value="dinb family like domain"/>
    <property type="match status" value="1"/>
</dbReference>
<organism evidence="1 2">
    <name type="scientific">Candidatus Nitrosymbiomonas proteolyticus</name>
    <dbReference type="NCBI Taxonomy" id="2608984"/>
    <lineage>
        <taxon>Bacteria</taxon>
        <taxon>Bacillati</taxon>
        <taxon>Armatimonadota</taxon>
        <taxon>Armatimonadota incertae sedis</taxon>
        <taxon>Candidatus Nitrosymbiomonas</taxon>
    </lineage>
</organism>
<dbReference type="EMBL" id="AP021858">
    <property type="protein sequence ID" value="BBO24537.1"/>
    <property type="molecule type" value="Genomic_DNA"/>
</dbReference>
<proteinExistence type="predicted"/>
<dbReference type="InterPro" id="IPR034660">
    <property type="entry name" value="DinB/YfiT-like"/>
</dbReference>